<dbReference type="GO" id="GO:0051087">
    <property type="term" value="F:protein-folding chaperone binding"/>
    <property type="evidence" value="ECO:0007669"/>
    <property type="project" value="InterPro"/>
</dbReference>
<proteinExistence type="inferred from homology"/>
<keyword evidence="2" id="KW-0143">Chaperone</keyword>
<protein>
    <recommendedName>
        <fullName evidence="3">J domain-containing protein</fullName>
    </recommendedName>
</protein>
<dbReference type="Pfam" id="PF00226">
    <property type="entry name" value="DnaJ"/>
    <property type="match status" value="1"/>
</dbReference>
<dbReference type="NCBIfam" id="TIGR00714">
    <property type="entry name" value="hscB"/>
    <property type="match status" value="1"/>
</dbReference>
<dbReference type="SUPFAM" id="SSF46565">
    <property type="entry name" value="Chaperone J-domain"/>
    <property type="match status" value="1"/>
</dbReference>
<dbReference type="SMART" id="SM00271">
    <property type="entry name" value="DnaJ"/>
    <property type="match status" value="1"/>
</dbReference>
<dbReference type="EMBL" id="CAUYUE010000007">
    <property type="protein sequence ID" value="CAK0782720.1"/>
    <property type="molecule type" value="Genomic_DNA"/>
</dbReference>
<dbReference type="InterPro" id="IPR001623">
    <property type="entry name" value="DnaJ_domain"/>
</dbReference>
<name>A0AAV1I9K5_9CHLO</name>
<dbReference type="InterPro" id="IPR036386">
    <property type="entry name" value="HscB_C_sf"/>
</dbReference>
<evidence type="ECO:0000256" key="1">
    <source>
        <dbReference type="ARBA" id="ARBA00010476"/>
    </source>
</evidence>
<dbReference type="InterPro" id="IPR036869">
    <property type="entry name" value="J_dom_sf"/>
</dbReference>
<comment type="caution">
    <text evidence="4">The sequence shown here is derived from an EMBL/GenBank/DDBJ whole genome shotgun (WGS) entry which is preliminary data.</text>
</comment>
<accession>A0AAV1I9K5</accession>
<keyword evidence="5" id="KW-1185">Reference proteome</keyword>
<dbReference type="PANTHER" id="PTHR14021">
    <property type="entry name" value="IRON-SULFUR CLUSTER CO-CHAPERONE PROTEIN HSCB"/>
    <property type="match status" value="1"/>
</dbReference>
<evidence type="ECO:0000256" key="2">
    <source>
        <dbReference type="ARBA" id="ARBA00023186"/>
    </source>
</evidence>
<evidence type="ECO:0000313" key="5">
    <source>
        <dbReference type="Proteomes" id="UP001314263"/>
    </source>
</evidence>
<dbReference type="GO" id="GO:0044571">
    <property type="term" value="P:[2Fe-2S] cluster assembly"/>
    <property type="evidence" value="ECO:0007669"/>
    <property type="project" value="InterPro"/>
</dbReference>
<dbReference type="GO" id="GO:0001671">
    <property type="term" value="F:ATPase activator activity"/>
    <property type="evidence" value="ECO:0007669"/>
    <property type="project" value="InterPro"/>
</dbReference>
<dbReference type="GO" id="GO:0051259">
    <property type="term" value="P:protein complex oligomerization"/>
    <property type="evidence" value="ECO:0007669"/>
    <property type="project" value="InterPro"/>
</dbReference>
<dbReference type="InterPro" id="IPR009073">
    <property type="entry name" value="HscB_oligo_C"/>
</dbReference>
<dbReference type="AlphaFoldDB" id="A0AAV1I9K5"/>
<evidence type="ECO:0000259" key="3">
    <source>
        <dbReference type="PROSITE" id="PS50076"/>
    </source>
</evidence>
<dbReference type="SUPFAM" id="SSF47144">
    <property type="entry name" value="HSC20 (HSCB), C-terminal oligomerisation domain"/>
    <property type="match status" value="1"/>
</dbReference>
<dbReference type="Gene3D" id="1.10.287.110">
    <property type="entry name" value="DnaJ domain"/>
    <property type="match status" value="1"/>
</dbReference>
<feature type="domain" description="J" evidence="3">
    <location>
        <begin position="34"/>
        <end position="107"/>
    </location>
</feature>
<dbReference type="GO" id="GO:0005739">
    <property type="term" value="C:mitochondrion"/>
    <property type="evidence" value="ECO:0007669"/>
    <property type="project" value="TreeGrafter"/>
</dbReference>
<dbReference type="PROSITE" id="PS50076">
    <property type="entry name" value="DNAJ_2"/>
    <property type="match status" value="1"/>
</dbReference>
<sequence>MPVPFQYVSKGLFRRLTTACEVSEALKLRPEQRDLYRILGIEQESFDVDQKRLEQKYKKLQTVYHPDRYANTSREEQAFSAEASSLVNTAYSTLKAPLDRATYLLARQGFGIDEETESVDNPAFLMEVMEAQEAVNDSDEPEVLQSMKVKYLRRQSDIIQAVSDAFARGDLSSANEGKIHLRYVIRILGAIEEKEEPAWSS</sequence>
<dbReference type="Pfam" id="PF07743">
    <property type="entry name" value="HSCB_C"/>
    <property type="match status" value="1"/>
</dbReference>
<organism evidence="4 5">
    <name type="scientific">Coccomyxa viridis</name>
    <dbReference type="NCBI Taxonomy" id="1274662"/>
    <lineage>
        <taxon>Eukaryota</taxon>
        <taxon>Viridiplantae</taxon>
        <taxon>Chlorophyta</taxon>
        <taxon>core chlorophytes</taxon>
        <taxon>Trebouxiophyceae</taxon>
        <taxon>Trebouxiophyceae incertae sedis</taxon>
        <taxon>Coccomyxaceae</taxon>
        <taxon>Coccomyxa</taxon>
    </lineage>
</organism>
<dbReference type="InterPro" id="IPR004640">
    <property type="entry name" value="HscB"/>
</dbReference>
<reference evidence="4 5" key="1">
    <citation type="submission" date="2023-10" db="EMBL/GenBank/DDBJ databases">
        <authorList>
            <person name="Maclean D."/>
            <person name="Macfadyen A."/>
        </authorList>
    </citation>
    <scope>NUCLEOTIDE SEQUENCE [LARGE SCALE GENOMIC DNA]</scope>
</reference>
<evidence type="ECO:0000313" key="4">
    <source>
        <dbReference type="EMBL" id="CAK0782720.1"/>
    </source>
</evidence>
<comment type="similarity">
    <text evidence="1">Belongs to the HscB family.</text>
</comment>
<gene>
    <name evidence="4" type="ORF">CVIRNUC_005915</name>
</gene>
<dbReference type="PANTHER" id="PTHR14021:SF15">
    <property type="entry name" value="IRON-SULFUR CLUSTER CO-CHAPERONE PROTEIN HSCB"/>
    <property type="match status" value="1"/>
</dbReference>
<dbReference type="Proteomes" id="UP001314263">
    <property type="component" value="Unassembled WGS sequence"/>
</dbReference>
<dbReference type="Gene3D" id="1.20.1280.20">
    <property type="entry name" value="HscB, C-terminal domain"/>
    <property type="match status" value="1"/>
</dbReference>
<dbReference type="CDD" id="cd06257">
    <property type="entry name" value="DnaJ"/>
    <property type="match status" value="1"/>
</dbReference>